<dbReference type="InterPro" id="IPR013783">
    <property type="entry name" value="Ig-like_fold"/>
</dbReference>
<protein>
    <recommendedName>
        <fullName evidence="2">Rib domain-containing protein</fullName>
    </recommendedName>
</protein>
<keyword evidence="4" id="KW-1185">Reference proteome</keyword>
<proteinExistence type="predicted"/>
<dbReference type="Gene3D" id="2.60.40.10">
    <property type="entry name" value="Immunoglobulins"/>
    <property type="match status" value="1"/>
</dbReference>
<feature type="region of interest" description="Disordered" evidence="1">
    <location>
        <begin position="96"/>
        <end position="116"/>
    </location>
</feature>
<reference evidence="3 4" key="1">
    <citation type="submission" date="2020-06" db="EMBL/GenBank/DDBJ databases">
        <title>Limosilactobacillus sp. nov.</title>
        <authorList>
            <person name="Ksiezarek M."/>
            <person name="Goncalves Ribeiro T."/>
            <person name="Rocha J."/>
            <person name="Grosso F."/>
            <person name="Peixe L."/>
        </authorList>
    </citation>
    <scope>NUCLEOTIDE SEQUENCE [LARGE SCALE GENOMIC DNA]</scope>
    <source>
        <strain evidence="4">c9Ua_26_M</strain>
    </source>
</reference>
<evidence type="ECO:0000259" key="2">
    <source>
        <dbReference type="Pfam" id="PF08428"/>
    </source>
</evidence>
<evidence type="ECO:0000256" key="1">
    <source>
        <dbReference type="SAM" id="MobiDB-lite"/>
    </source>
</evidence>
<feature type="domain" description="Rib" evidence="2">
    <location>
        <begin position="7"/>
        <end position="89"/>
    </location>
</feature>
<dbReference type="Pfam" id="PF08428">
    <property type="entry name" value="Rib"/>
    <property type="match status" value="1"/>
</dbReference>
<comment type="caution">
    <text evidence="3">The sequence shown here is derived from an EMBL/GenBank/DDBJ whole genome shotgun (WGS) entry which is preliminary data.</text>
</comment>
<evidence type="ECO:0000313" key="4">
    <source>
        <dbReference type="Proteomes" id="UP000645007"/>
    </source>
</evidence>
<feature type="non-terminal residue" evidence="3">
    <location>
        <position position="1"/>
    </location>
</feature>
<dbReference type="NCBIfam" id="TIGR02331">
    <property type="entry name" value="rib_alpha"/>
    <property type="match status" value="1"/>
</dbReference>
<dbReference type="InterPro" id="IPR012706">
    <property type="entry name" value="Rib_alpha_Esp_rpt"/>
</dbReference>
<dbReference type="RefSeq" id="WP_268890017.1">
    <property type="nucleotide sequence ID" value="NZ_JABUXR010000051.1"/>
</dbReference>
<dbReference type="EMBL" id="JABUXR010000051">
    <property type="protein sequence ID" value="MBD8086377.1"/>
    <property type="molecule type" value="Genomic_DNA"/>
</dbReference>
<name>A0ABR8ZM54_9LACO</name>
<sequence length="116" mass="12000">LAEMPKDAEKYTATSDKLVKPNGEPTTPADVIAKVKTDYPQDAAKQPTVSVDNPDQLPDGKTPGEYNVGVTVTYPDGTQTEVTVTVHVVGEAVTTPAASQPAPVQTAVKPAGAAEN</sequence>
<dbReference type="InterPro" id="IPR059115">
    <property type="entry name" value="Rib"/>
</dbReference>
<organism evidence="3 4">
    <name type="scientific">Limosilactobacillus urinaemulieris</name>
    <dbReference type="NCBI Taxonomy" id="2742600"/>
    <lineage>
        <taxon>Bacteria</taxon>
        <taxon>Bacillati</taxon>
        <taxon>Bacillota</taxon>
        <taxon>Bacilli</taxon>
        <taxon>Lactobacillales</taxon>
        <taxon>Lactobacillaceae</taxon>
        <taxon>Limosilactobacillus</taxon>
    </lineage>
</organism>
<feature type="non-terminal residue" evidence="3">
    <location>
        <position position="116"/>
    </location>
</feature>
<gene>
    <name evidence="3" type="ORF">HUK45_09380</name>
</gene>
<accession>A0ABR8ZM54</accession>
<feature type="compositionally biased region" description="Basic and acidic residues" evidence="1">
    <location>
        <begin position="1"/>
        <end position="10"/>
    </location>
</feature>
<evidence type="ECO:0000313" key="3">
    <source>
        <dbReference type="EMBL" id="MBD8086377.1"/>
    </source>
</evidence>
<dbReference type="Proteomes" id="UP000645007">
    <property type="component" value="Unassembled WGS sequence"/>
</dbReference>
<feature type="region of interest" description="Disordered" evidence="1">
    <location>
        <begin position="1"/>
        <end position="66"/>
    </location>
</feature>